<protein>
    <submittedName>
        <fullName evidence="2">MBL fold metallo-hydrolase</fullName>
    </submittedName>
</protein>
<dbReference type="Gene3D" id="3.60.15.10">
    <property type="entry name" value="Ribonuclease Z/Hydroxyacylglutathione hydrolase-like"/>
    <property type="match status" value="1"/>
</dbReference>
<proteinExistence type="predicted"/>
<feature type="region of interest" description="Disordered" evidence="1">
    <location>
        <begin position="264"/>
        <end position="286"/>
    </location>
</feature>
<dbReference type="SUPFAM" id="SSF56281">
    <property type="entry name" value="Metallo-hydrolase/oxidoreductase"/>
    <property type="match status" value="1"/>
</dbReference>
<gene>
    <name evidence="2" type="ORF">KME60_17595</name>
</gene>
<evidence type="ECO:0000313" key="3">
    <source>
        <dbReference type="Proteomes" id="UP000729701"/>
    </source>
</evidence>
<comment type="caution">
    <text evidence="2">The sequence shown here is derived from an EMBL/GenBank/DDBJ whole genome shotgun (WGS) entry which is preliminary data.</text>
</comment>
<dbReference type="Pfam" id="PF13483">
    <property type="entry name" value="Lactamase_B_3"/>
    <property type="match status" value="1"/>
</dbReference>
<dbReference type="EMBL" id="JAHHGZ010000018">
    <property type="protein sequence ID" value="MBW4669184.1"/>
    <property type="molecule type" value="Genomic_DNA"/>
</dbReference>
<reference evidence="2" key="1">
    <citation type="submission" date="2021-05" db="EMBL/GenBank/DDBJ databases">
        <authorList>
            <person name="Pietrasiak N."/>
            <person name="Ward R."/>
            <person name="Stajich J.E."/>
            <person name="Kurbessoian T."/>
        </authorList>
    </citation>
    <scope>NUCLEOTIDE SEQUENCE</scope>
    <source>
        <strain evidence="2">GSE-NOS-MK-12-04C</strain>
    </source>
</reference>
<dbReference type="PANTHER" id="PTHR39189">
    <property type="entry name" value="UPF0173 METAL-DEPENDENT HYDROLASE YTKL"/>
    <property type="match status" value="1"/>
</dbReference>
<sequence>MKRRELMGYAGAGLVTALVTNLGSQLKADAQSNGSLSVQWLGHTCFLFTGGGTRVLVNPFRTVGCTAGYRLPKVAADLVLISSQLLDEGAVEGLPGNPKLIYEPGAYDFKGMKFQGIAIDHDRKGGKQFGINTAWSWKQAGVSILHLGGAAAPISIEQKILMGRPDVALIPVGGGSKAYNPEEAKQAVQVLNPKLVIPTHYRTQAADAANCEISPIDDFLTLMQGMTVRRSDGDSISVSSGSLSDTSVIQILSYNFSSVPVVKQKPKITPSPNPTPRVSPRRPKVL</sequence>
<accession>A0A951QML2</accession>
<evidence type="ECO:0000313" key="2">
    <source>
        <dbReference type="EMBL" id="MBW4669184.1"/>
    </source>
</evidence>
<dbReference type="PANTHER" id="PTHR39189:SF1">
    <property type="entry name" value="UPF0173 METAL-DEPENDENT HYDROLASE YTKL"/>
    <property type="match status" value="1"/>
</dbReference>
<dbReference type="Proteomes" id="UP000729701">
    <property type="component" value="Unassembled WGS sequence"/>
</dbReference>
<organism evidence="2 3">
    <name type="scientific">Cyanomargarita calcarea GSE-NOS-MK-12-04C</name>
    <dbReference type="NCBI Taxonomy" id="2839659"/>
    <lineage>
        <taxon>Bacteria</taxon>
        <taxon>Bacillati</taxon>
        <taxon>Cyanobacteriota</taxon>
        <taxon>Cyanophyceae</taxon>
        <taxon>Nostocales</taxon>
        <taxon>Cyanomargaritaceae</taxon>
        <taxon>Cyanomargarita</taxon>
    </lineage>
</organism>
<dbReference type="AlphaFoldDB" id="A0A951QML2"/>
<reference evidence="2" key="2">
    <citation type="journal article" date="2022" name="Microbiol. Resour. Announc.">
        <title>Metagenome Sequencing to Explore Phylogenomics of Terrestrial Cyanobacteria.</title>
        <authorList>
            <person name="Ward R.D."/>
            <person name="Stajich J.E."/>
            <person name="Johansen J.R."/>
            <person name="Huntemann M."/>
            <person name="Clum A."/>
            <person name="Foster B."/>
            <person name="Foster B."/>
            <person name="Roux S."/>
            <person name="Palaniappan K."/>
            <person name="Varghese N."/>
            <person name="Mukherjee S."/>
            <person name="Reddy T.B.K."/>
            <person name="Daum C."/>
            <person name="Copeland A."/>
            <person name="Chen I.A."/>
            <person name="Ivanova N.N."/>
            <person name="Kyrpides N.C."/>
            <person name="Shapiro N."/>
            <person name="Eloe-Fadrosh E.A."/>
            <person name="Pietrasiak N."/>
        </authorList>
    </citation>
    <scope>NUCLEOTIDE SEQUENCE</scope>
    <source>
        <strain evidence="2">GSE-NOS-MK-12-04C</strain>
    </source>
</reference>
<evidence type="ECO:0000256" key="1">
    <source>
        <dbReference type="SAM" id="MobiDB-lite"/>
    </source>
</evidence>
<name>A0A951QML2_9CYAN</name>
<dbReference type="InterPro" id="IPR036866">
    <property type="entry name" value="RibonucZ/Hydroxyglut_hydro"/>
</dbReference>